<proteinExistence type="predicted"/>
<reference evidence="1 2" key="1">
    <citation type="journal article" date="2013" name="PLoS Genet.">
        <title>The genome and development-dependent transcriptomes of Pyronema confluens: a window into fungal evolution.</title>
        <authorList>
            <person name="Traeger S."/>
            <person name="Altegoer F."/>
            <person name="Freitag M."/>
            <person name="Gabaldon T."/>
            <person name="Kempken F."/>
            <person name="Kumar A."/>
            <person name="Marcet-Houben M."/>
            <person name="Poggeler S."/>
            <person name="Stajich J.E."/>
            <person name="Nowrousian M."/>
        </authorList>
    </citation>
    <scope>NUCLEOTIDE SEQUENCE [LARGE SCALE GENOMIC DNA]</scope>
    <source>
        <strain evidence="2">CBS 100304</strain>
        <tissue evidence="1">Vegetative mycelium</tissue>
    </source>
</reference>
<dbReference type="AlphaFoldDB" id="U4LDG0"/>
<accession>U4LDG0</accession>
<sequence>MIMFHTLIYDAFSYRKATSASNRPLLSLVHHLVPCLSRSTIDSLYIAFQASGLTDLVSTCAMFDMTYFPTDPRALDTRVGQD</sequence>
<protein>
    <submittedName>
        <fullName evidence="1">Uncharacterized protein</fullName>
    </submittedName>
</protein>
<organism evidence="1 2">
    <name type="scientific">Pyronema omphalodes (strain CBS 100304)</name>
    <name type="common">Pyronema confluens</name>
    <dbReference type="NCBI Taxonomy" id="1076935"/>
    <lineage>
        <taxon>Eukaryota</taxon>
        <taxon>Fungi</taxon>
        <taxon>Dikarya</taxon>
        <taxon>Ascomycota</taxon>
        <taxon>Pezizomycotina</taxon>
        <taxon>Pezizomycetes</taxon>
        <taxon>Pezizales</taxon>
        <taxon>Pyronemataceae</taxon>
        <taxon>Pyronema</taxon>
    </lineage>
</organism>
<name>U4LDG0_PYROM</name>
<evidence type="ECO:0000313" key="2">
    <source>
        <dbReference type="Proteomes" id="UP000018144"/>
    </source>
</evidence>
<gene>
    <name evidence="1" type="ORF">PCON_12176</name>
</gene>
<keyword evidence="2" id="KW-1185">Reference proteome</keyword>
<evidence type="ECO:0000313" key="1">
    <source>
        <dbReference type="EMBL" id="CCX12582.1"/>
    </source>
</evidence>
<dbReference type="EMBL" id="HF935720">
    <property type="protein sequence ID" value="CCX12582.1"/>
    <property type="molecule type" value="Genomic_DNA"/>
</dbReference>
<dbReference type="Proteomes" id="UP000018144">
    <property type="component" value="Unassembled WGS sequence"/>
</dbReference>